<accession>A0A2P7B7R1</accession>
<evidence type="ECO:0008006" key="3">
    <source>
        <dbReference type="Google" id="ProtNLM"/>
    </source>
</evidence>
<protein>
    <recommendedName>
        <fullName evidence="3">DUF2865 domain-containing protein</fullName>
    </recommendedName>
</protein>
<dbReference type="Pfam" id="PF11064">
    <property type="entry name" value="DUF2865"/>
    <property type="match status" value="1"/>
</dbReference>
<dbReference type="RefSeq" id="WP_106665668.1">
    <property type="nucleotide sequence ID" value="NZ_PGGM01000009.1"/>
</dbReference>
<dbReference type="OrthoDB" id="7850882at2"/>
<proteinExistence type="predicted"/>
<dbReference type="InterPro" id="IPR021293">
    <property type="entry name" value="DUF2865"/>
</dbReference>
<reference evidence="2" key="1">
    <citation type="submission" date="2017-11" db="EMBL/GenBank/DDBJ databases">
        <authorList>
            <person name="Kuznetsova I."/>
            <person name="Sazanova A."/>
            <person name="Chirak E."/>
            <person name="Safronova V."/>
            <person name="Willems A."/>
        </authorList>
    </citation>
    <scope>NUCLEOTIDE SEQUENCE [LARGE SCALE GENOMIC DNA]</scope>
    <source>
        <strain evidence="2">CCBAU 03422</strain>
    </source>
</reference>
<keyword evidence="2" id="KW-1185">Reference proteome</keyword>
<comment type="caution">
    <text evidence="1">The sequence shown here is derived from an EMBL/GenBank/DDBJ whole genome shotgun (WGS) entry which is preliminary data.</text>
</comment>
<dbReference type="EMBL" id="PGGM01000009">
    <property type="protein sequence ID" value="PSH62495.1"/>
    <property type="molecule type" value="Genomic_DNA"/>
</dbReference>
<sequence>MKTIQYGQSRHQVEKNYEVLVGSTRPEIWRRSSALDDRSAQRKNRSTAPETLVTSVVKKGGYRTLCVRMCDGYYFPISFSAQPRNFARDQNACSAMRPAGNAKLYYHPVPEQESDAMIAVADKKPYSELPNAFNYRTAGVKAVPGCACHAAQNNQMNVVSEKSIPSLEVDSTAVAAEANGVGPLNVAVESEEPAQGDVDESEATQRNVRMVGTAFLPVETGAIDFRSPACEKKVEQSRAGILTPGDIVRTITSDILRRIQ</sequence>
<evidence type="ECO:0000313" key="1">
    <source>
        <dbReference type="EMBL" id="PSH62495.1"/>
    </source>
</evidence>
<name>A0A2P7B7R1_9HYPH</name>
<evidence type="ECO:0000313" key="2">
    <source>
        <dbReference type="Proteomes" id="UP000241764"/>
    </source>
</evidence>
<organism evidence="1 2">
    <name type="scientific">Phyllobacterium sophorae</name>
    <dbReference type="NCBI Taxonomy" id="1520277"/>
    <lineage>
        <taxon>Bacteria</taxon>
        <taxon>Pseudomonadati</taxon>
        <taxon>Pseudomonadota</taxon>
        <taxon>Alphaproteobacteria</taxon>
        <taxon>Hyphomicrobiales</taxon>
        <taxon>Phyllobacteriaceae</taxon>
        <taxon>Phyllobacterium</taxon>
    </lineage>
</organism>
<dbReference type="Proteomes" id="UP000241764">
    <property type="component" value="Unassembled WGS sequence"/>
</dbReference>
<dbReference type="AlphaFoldDB" id="A0A2P7B7R1"/>
<gene>
    <name evidence="1" type="ORF">CU103_19320</name>
</gene>